<feature type="region of interest" description="Disordered" evidence="1">
    <location>
        <begin position="64"/>
        <end position="84"/>
    </location>
</feature>
<evidence type="ECO:0000313" key="3">
    <source>
        <dbReference type="Proteomes" id="UP001229421"/>
    </source>
</evidence>
<protein>
    <submittedName>
        <fullName evidence="2">Uncharacterized protein</fullName>
    </submittedName>
</protein>
<organism evidence="2 3">
    <name type="scientific">Tagetes erecta</name>
    <name type="common">African marigold</name>
    <dbReference type="NCBI Taxonomy" id="13708"/>
    <lineage>
        <taxon>Eukaryota</taxon>
        <taxon>Viridiplantae</taxon>
        <taxon>Streptophyta</taxon>
        <taxon>Embryophyta</taxon>
        <taxon>Tracheophyta</taxon>
        <taxon>Spermatophyta</taxon>
        <taxon>Magnoliopsida</taxon>
        <taxon>eudicotyledons</taxon>
        <taxon>Gunneridae</taxon>
        <taxon>Pentapetalae</taxon>
        <taxon>asterids</taxon>
        <taxon>campanulids</taxon>
        <taxon>Asterales</taxon>
        <taxon>Asteraceae</taxon>
        <taxon>Asteroideae</taxon>
        <taxon>Heliantheae alliance</taxon>
        <taxon>Tageteae</taxon>
        <taxon>Tagetes</taxon>
    </lineage>
</organism>
<comment type="caution">
    <text evidence="2">The sequence shown here is derived from an EMBL/GenBank/DDBJ whole genome shotgun (WGS) entry which is preliminary data.</text>
</comment>
<sequence>MRSNISDSIKAKPIAIAIIAPVGSFFEFFLTGGGSNKTKLESEDEKRSVCKELKTPMVVMVVSDLKDDEEEDEGKAAMGKEMVV</sequence>
<evidence type="ECO:0000256" key="1">
    <source>
        <dbReference type="SAM" id="MobiDB-lite"/>
    </source>
</evidence>
<name>A0AAD8LI83_TARER</name>
<dbReference type="EMBL" id="JAUHHV010000001">
    <property type="protein sequence ID" value="KAK1439451.1"/>
    <property type="molecule type" value="Genomic_DNA"/>
</dbReference>
<dbReference type="AlphaFoldDB" id="A0AAD8LI83"/>
<reference evidence="2" key="1">
    <citation type="journal article" date="2023" name="bioRxiv">
        <title>Improved chromosome-level genome assembly for marigold (Tagetes erecta).</title>
        <authorList>
            <person name="Jiang F."/>
            <person name="Yuan L."/>
            <person name="Wang S."/>
            <person name="Wang H."/>
            <person name="Xu D."/>
            <person name="Wang A."/>
            <person name="Fan W."/>
        </authorList>
    </citation>
    <scope>NUCLEOTIDE SEQUENCE</scope>
    <source>
        <strain evidence="2">WSJ</strain>
        <tissue evidence="2">Leaf</tissue>
    </source>
</reference>
<gene>
    <name evidence="2" type="ORF">QVD17_05269</name>
</gene>
<keyword evidence="3" id="KW-1185">Reference proteome</keyword>
<proteinExistence type="predicted"/>
<evidence type="ECO:0000313" key="2">
    <source>
        <dbReference type="EMBL" id="KAK1439451.1"/>
    </source>
</evidence>
<accession>A0AAD8LI83</accession>
<dbReference type="Proteomes" id="UP001229421">
    <property type="component" value="Unassembled WGS sequence"/>
</dbReference>